<evidence type="ECO:0000313" key="7">
    <source>
        <dbReference type="EMBL" id="MFC3514161.1"/>
    </source>
</evidence>
<evidence type="ECO:0000256" key="5">
    <source>
        <dbReference type="ARBA" id="ARBA00023136"/>
    </source>
</evidence>
<dbReference type="Pfam" id="PF09678">
    <property type="entry name" value="Caa3_CtaG"/>
    <property type="match status" value="1"/>
</dbReference>
<evidence type="ECO:0000256" key="1">
    <source>
        <dbReference type="ARBA" id="ARBA00004651"/>
    </source>
</evidence>
<feature type="transmembrane region" description="Helical" evidence="6">
    <location>
        <begin position="162"/>
        <end position="181"/>
    </location>
</feature>
<dbReference type="RefSeq" id="WP_354744704.1">
    <property type="nucleotide sequence ID" value="NZ_JBHMAY010000036.1"/>
</dbReference>
<name>A0ABV7QQ42_9PSEU</name>
<evidence type="ECO:0000256" key="4">
    <source>
        <dbReference type="ARBA" id="ARBA00022989"/>
    </source>
</evidence>
<gene>
    <name evidence="7" type="ORF">ACFORO_28615</name>
</gene>
<keyword evidence="3 6" id="KW-0812">Transmembrane</keyword>
<keyword evidence="4 6" id="KW-1133">Transmembrane helix</keyword>
<evidence type="ECO:0000256" key="3">
    <source>
        <dbReference type="ARBA" id="ARBA00022692"/>
    </source>
</evidence>
<feature type="transmembrane region" description="Helical" evidence="6">
    <location>
        <begin position="128"/>
        <end position="150"/>
    </location>
</feature>
<feature type="transmembrane region" description="Helical" evidence="6">
    <location>
        <begin position="88"/>
        <end position="108"/>
    </location>
</feature>
<feature type="transmembrane region" description="Helical" evidence="6">
    <location>
        <begin position="20"/>
        <end position="44"/>
    </location>
</feature>
<dbReference type="EMBL" id="JBHRWI010000035">
    <property type="protein sequence ID" value="MFC3514161.1"/>
    <property type="molecule type" value="Genomic_DNA"/>
</dbReference>
<keyword evidence="5 6" id="KW-0472">Membrane</keyword>
<reference evidence="8" key="1">
    <citation type="journal article" date="2019" name="Int. J. Syst. Evol. Microbiol.">
        <title>The Global Catalogue of Microorganisms (GCM) 10K type strain sequencing project: providing services to taxonomists for standard genome sequencing and annotation.</title>
        <authorList>
            <consortium name="The Broad Institute Genomics Platform"/>
            <consortium name="The Broad Institute Genome Sequencing Center for Infectious Disease"/>
            <person name="Wu L."/>
            <person name="Ma J."/>
        </authorList>
    </citation>
    <scope>NUCLEOTIDE SEQUENCE [LARGE SCALE GENOMIC DNA]</scope>
    <source>
        <strain evidence="8">CGMCC 4.7682</strain>
    </source>
</reference>
<comment type="caution">
    <text evidence="7">The sequence shown here is derived from an EMBL/GenBank/DDBJ whole genome shotgun (WGS) entry which is preliminary data.</text>
</comment>
<proteinExistence type="predicted"/>
<dbReference type="InterPro" id="IPR019108">
    <property type="entry name" value="Caa3_assmbl_CtaG-rel"/>
</dbReference>
<feature type="transmembrane region" description="Helical" evidence="6">
    <location>
        <begin position="193"/>
        <end position="223"/>
    </location>
</feature>
<sequence>MHTERIEIVPDLPPLSGSTLFTAWTLDVPAVVVALALGVGYVVAARRQEWSAGRTTAFLSGLATLILVTCSFLGVYDTTLFWVRATQNTVLLMVTPLLLALGAPVTLLMRTAPPRVATWLRTHGRGRFAQFITFPLCVTVVLIAPFLLIYLTPLYELSLDSAVVGGLVRVVLVLAGFLYFYSRVQLDPTPRNGSHLVSVWISFTEVIFDGALGLVLWLGPLLAPAHYDAVHRDWGPDRRTDQIIGAGVLWIGGDVAGLPFVGALFIRWARDDEKRAKRLDRKLDEEAAAGEAPAKGLWWESDPELAERFRRS</sequence>
<protein>
    <submittedName>
        <fullName evidence="7">Cytochrome c oxidase assembly protein</fullName>
    </submittedName>
</protein>
<evidence type="ECO:0000313" key="8">
    <source>
        <dbReference type="Proteomes" id="UP001595764"/>
    </source>
</evidence>
<dbReference type="Proteomes" id="UP001595764">
    <property type="component" value="Unassembled WGS sequence"/>
</dbReference>
<organism evidence="7 8">
    <name type="scientific">Amycolatopsis halotolerans</name>
    <dbReference type="NCBI Taxonomy" id="330083"/>
    <lineage>
        <taxon>Bacteria</taxon>
        <taxon>Bacillati</taxon>
        <taxon>Actinomycetota</taxon>
        <taxon>Actinomycetes</taxon>
        <taxon>Pseudonocardiales</taxon>
        <taxon>Pseudonocardiaceae</taxon>
        <taxon>Amycolatopsis</taxon>
    </lineage>
</organism>
<comment type="subcellular location">
    <subcellularLocation>
        <location evidence="1">Cell membrane</location>
        <topology evidence="1">Multi-pass membrane protein</topology>
    </subcellularLocation>
</comment>
<keyword evidence="8" id="KW-1185">Reference proteome</keyword>
<accession>A0ABV7QQ42</accession>
<feature type="transmembrane region" description="Helical" evidence="6">
    <location>
        <begin position="56"/>
        <end position="76"/>
    </location>
</feature>
<evidence type="ECO:0000256" key="6">
    <source>
        <dbReference type="SAM" id="Phobius"/>
    </source>
</evidence>
<feature type="transmembrane region" description="Helical" evidence="6">
    <location>
        <begin position="243"/>
        <end position="269"/>
    </location>
</feature>
<evidence type="ECO:0000256" key="2">
    <source>
        <dbReference type="ARBA" id="ARBA00022475"/>
    </source>
</evidence>
<keyword evidence="2" id="KW-1003">Cell membrane</keyword>